<dbReference type="InterPro" id="IPR050655">
    <property type="entry name" value="Plant_B3_domain"/>
</dbReference>
<dbReference type="GeneID" id="107425335"/>
<protein>
    <submittedName>
        <fullName evidence="9">B3 domain-containing transcription factor VRN1</fullName>
    </submittedName>
</protein>
<evidence type="ECO:0000256" key="1">
    <source>
        <dbReference type="ARBA" id="ARBA00004123"/>
    </source>
</evidence>
<evidence type="ECO:0000256" key="4">
    <source>
        <dbReference type="ARBA" id="ARBA00023163"/>
    </source>
</evidence>
<comment type="subcellular location">
    <subcellularLocation>
        <location evidence="1">Nucleus</location>
    </subcellularLocation>
</comment>
<keyword evidence="8" id="KW-1185">Reference proteome</keyword>
<gene>
    <name evidence="9" type="primary">LOC107425335</name>
</gene>
<dbReference type="InterPro" id="IPR015300">
    <property type="entry name" value="DNA-bd_pseudobarrel_sf"/>
</dbReference>
<dbReference type="SMART" id="SM01019">
    <property type="entry name" value="B3"/>
    <property type="match status" value="1"/>
</dbReference>
<evidence type="ECO:0000313" key="8">
    <source>
        <dbReference type="Proteomes" id="UP001652623"/>
    </source>
</evidence>
<evidence type="ECO:0000256" key="2">
    <source>
        <dbReference type="ARBA" id="ARBA00023015"/>
    </source>
</evidence>
<keyword evidence="5" id="KW-0539">Nucleus</keyword>
<dbReference type="CDD" id="cd10017">
    <property type="entry name" value="B3_DNA"/>
    <property type="match status" value="1"/>
</dbReference>
<dbReference type="Pfam" id="PF02362">
    <property type="entry name" value="B3"/>
    <property type="match status" value="1"/>
</dbReference>
<dbReference type="Proteomes" id="UP001652623">
    <property type="component" value="Chromosome 7"/>
</dbReference>
<sequence length="231" mass="26724">MKLEKEDDGKVWLCQGWKDFEDHYSIQHGNFLLFKYQGNYNFKVIIFNKTATEIAYPTKSKSYRPTANDHDETDSDSGSVQILDVPNTKKAKPTKGGKIKSTKRFKHAVDMDTDQKATAIQRAEVFKSKNPFFWISLPATYVVQRYMNIPKNFFENHLGDKSTNVILKNSKGGTWLVQYVFKIVKKKPIGKFCTGWNKFVRDNNVQVGDVCHFELIKGHQISFRVRIFPTP</sequence>
<organism evidence="8 9">
    <name type="scientific">Ziziphus jujuba</name>
    <name type="common">Chinese jujube</name>
    <name type="synonym">Ziziphus sativa</name>
    <dbReference type="NCBI Taxonomy" id="326968"/>
    <lineage>
        <taxon>Eukaryota</taxon>
        <taxon>Viridiplantae</taxon>
        <taxon>Streptophyta</taxon>
        <taxon>Embryophyta</taxon>
        <taxon>Tracheophyta</taxon>
        <taxon>Spermatophyta</taxon>
        <taxon>Magnoliopsida</taxon>
        <taxon>eudicotyledons</taxon>
        <taxon>Gunneridae</taxon>
        <taxon>Pentapetalae</taxon>
        <taxon>rosids</taxon>
        <taxon>fabids</taxon>
        <taxon>Rosales</taxon>
        <taxon>Rhamnaceae</taxon>
        <taxon>Paliureae</taxon>
        <taxon>Ziziphus</taxon>
    </lineage>
</organism>
<proteinExistence type="predicted"/>
<dbReference type="Gene3D" id="2.40.330.10">
    <property type="entry name" value="DNA-binding pseudobarrel domain"/>
    <property type="match status" value="2"/>
</dbReference>
<dbReference type="PANTHER" id="PTHR31920:SF37">
    <property type="entry name" value="B3 DOMAIN-CONTAINING TRANSCRIPTION FACTOR VRN1"/>
    <property type="match status" value="1"/>
</dbReference>
<feature type="compositionally biased region" description="Basic residues" evidence="6">
    <location>
        <begin position="89"/>
        <end position="99"/>
    </location>
</feature>
<feature type="domain" description="TF-B3" evidence="7">
    <location>
        <begin position="1"/>
        <end position="50"/>
    </location>
</feature>
<dbReference type="SUPFAM" id="SSF101936">
    <property type="entry name" value="DNA-binding pseudobarrel domain"/>
    <property type="match status" value="2"/>
</dbReference>
<keyword evidence="2" id="KW-0805">Transcription regulation</keyword>
<dbReference type="PANTHER" id="PTHR31920">
    <property type="entry name" value="B3 DOMAIN-CONTAINING"/>
    <property type="match status" value="1"/>
</dbReference>
<reference evidence="9" key="1">
    <citation type="submission" date="2025-08" db="UniProtKB">
        <authorList>
            <consortium name="RefSeq"/>
        </authorList>
    </citation>
    <scope>IDENTIFICATION</scope>
    <source>
        <tissue evidence="9">Seedling</tissue>
    </source>
</reference>
<name>A0ABM3ISX1_ZIZJJ</name>
<evidence type="ECO:0000256" key="6">
    <source>
        <dbReference type="SAM" id="MobiDB-lite"/>
    </source>
</evidence>
<evidence type="ECO:0000259" key="7">
    <source>
        <dbReference type="PROSITE" id="PS50863"/>
    </source>
</evidence>
<feature type="domain" description="TF-B3" evidence="7">
    <location>
        <begin position="132"/>
        <end position="231"/>
    </location>
</feature>
<keyword evidence="3" id="KW-0238">DNA-binding</keyword>
<feature type="region of interest" description="Disordered" evidence="6">
    <location>
        <begin position="61"/>
        <end position="99"/>
    </location>
</feature>
<evidence type="ECO:0000313" key="9">
    <source>
        <dbReference type="RefSeq" id="XP_048334853.2"/>
    </source>
</evidence>
<dbReference type="PROSITE" id="PS50863">
    <property type="entry name" value="B3"/>
    <property type="match status" value="2"/>
</dbReference>
<evidence type="ECO:0000256" key="3">
    <source>
        <dbReference type="ARBA" id="ARBA00023125"/>
    </source>
</evidence>
<evidence type="ECO:0000256" key="5">
    <source>
        <dbReference type="ARBA" id="ARBA00023242"/>
    </source>
</evidence>
<accession>A0ABM3ISX1</accession>
<dbReference type="InterPro" id="IPR003340">
    <property type="entry name" value="B3_DNA-bd"/>
</dbReference>
<keyword evidence="4" id="KW-0804">Transcription</keyword>
<dbReference type="RefSeq" id="XP_048334853.2">
    <property type="nucleotide sequence ID" value="XM_048478896.2"/>
</dbReference>